<dbReference type="Pfam" id="PF05726">
    <property type="entry name" value="Pirin_C"/>
    <property type="match status" value="1"/>
</dbReference>
<evidence type="ECO:0000256" key="3">
    <source>
        <dbReference type="SAM" id="MobiDB-lite"/>
    </source>
</evidence>
<dbReference type="Gene3D" id="2.60.120.10">
    <property type="entry name" value="Jelly Rolls"/>
    <property type="match status" value="2"/>
</dbReference>
<evidence type="ECO:0000256" key="1">
    <source>
        <dbReference type="ARBA" id="ARBA00008416"/>
    </source>
</evidence>
<dbReference type="InterPro" id="IPR008778">
    <property type="entry name" value="Pirin_C_dom"/>
</dbReference>
<dbReference type="AlphaFoldDB" id="R7ZZJ4"/>
<evidence type="ECO:0000313" key="7">
    <source>
        <dbReference type="Proteomes" id="UP000013909"/>
    </source>
</evidence>
<comment type="similarity">
    <text evidence="1 2">Belongs to the pirin family.</text>
</comment>
<feature type="compositionally biased region" description="Basic and acidic residues" evidence="3">
    <location>
        <begin position="315"/>
        <end position="336"/>
    </location>
</feature>
<feature type="domain" description="Pirin C-terminal" evidence="5">
    <location>
        <begin position="205"/>
        <end position="307"/>
    </location>
</feature>
<sequence>MTRIKTIRQLGAQWVTQDPFLFCAYHHDVFPRGNGQLGPDASLEGRLIGRDFQEKDGWSMYHGSKIPGFPSHPHKGFETVTIVEKGLVDHSDSLGAAGRFGEGDVQWMTAGRGVMHSEMFPLLNEDEKNELLLFQIWLNLPKKSKEVSAHFLMMWHELIPVKRVVDEGGRESSIKVIAGKLGDVQAPTPAPDSWAADPANEVQIWHIHMQPGAKLTLPAASKGINRTLFFYSGESIEVEGRLIPERHSLDLEPTEETSIQNGTKTGHFLFLQGKPLGEPVVQHGPFVMNSHQEIQQAIYDFQRTQFGGWPWPSQEHTHPKDRGRFALHADGREEVK</sequence>
<feature type="region of interest" description="Disordered" evidence="3">
    <location>
        <begin position="311"/>
        <end position="336"/>
    </location>
</feature>
<dbReference type="EMBL" id="AQHR01000001">
    <property type="protein sequence ID" value="EON79473.1"/>
    <property type="molecule type" value="Genomic_DNA"/>
</dbReference>
<evidence type="ECO:0000259" key="5">
    <source>
        <dbReference type="Pfam" id="PF05726"/>
    </source>
</evidence>
<proteinExistence type="inferred from homology"/>
<dbReference type="Proteomes" id="UP000013909">
    <property type="component" value="Unassembled WGS sequence"/>
</dbReference>
<dbReference type="InterPro" id="IPR003829">
    <property type="entry name" value="Pirin_N_dom"/>
</dbReference>
<keyword evidence="7" id="KW-1185">Reference proteome</keyword>
<gene>
    <name evidence="6" type="ORF">ADIS_0040</name>
</gene>
<dbReference type="RefSeq" id="WP_010852195.1">
    <property type="nucleotide sequence ID" value="NZ_AQHR01000001.1"/>
</dbReference>
<dbReference type="PANTHER" id="PTHR13903">
    <property type="entry name" value="PIRIN-RELATED"/>
    <property type="match status" value="1"/>
</dbReference>
<dbReference type="SUPFAM" id="SSF51182">
    <property type="entry name" value="RmlC-like cupins"/>
    <property type="match status" value="1"/>
</dbReference>
<protein>
    <submittedName>
        <fullName evidence="6">Pirin-like protein</fullName>
    </submittedName>
</protein>
<evidence type="ECO:0000259" key="4">
    <source>
        <dbReference type="Pfam" id="PF02678"/>
    </source>
</evidence>
<dbReference type="InterPro" id="IPR014710">
    <property type="entry name" value="RmlC-like_jellyroll"/>
</dbReference>
<dbReference type="PATRIC" id="fig|1288963.3.peg.40"/>
<dbReference type="Pfam" id="PF02678">
    <property type="entry name" value="Pirin"/>
    <property type="match status" value="1"/>
</dbReference>
<evidence type="ECO:0000313" key="6">
    <source>
        <dbReference type="EMBL" id="EON79473.1"/>
    </source>
</evidence>
<organism evidence="6 7">
    <name type="scientific">Lunatimonas lonarensis</name>
    <dbReference type="NCBI Taxonomy" id="1232681"/>
    <lineage>
        <taxon>Bacteria</taxon>
        <taxon>Pseudomonadati</taxon>
        <taxon>Bacteroidota</taxon>
        <taxon>Cytophagia</taxon>
        <taxon>Cytophagales</taxon>
        <taxon>Cyclobacteriaceae</taxon>
    </lineage>
</organism>
<dbReference type="CDD" id="cd02247">
    <property type="entry name" value="cupin_pirin_C"/>
    <property type="match status" value="1"/>
</dbReference>
<dbReference type="OrthoDB" id="321327at2"/>
<dbReference type="InterPro" id="IPR012093">
    <property type="entry name" value="Pirin"/>
</dbReference>
<name>R7ZZJ4_9BACT</name>
<evidence type="ECO:0000256" key="2">
    <source>
        <dbReference type="RuleBase" id="RU003457"/>
    </source>
</evidence>
<dbReference type="PANTHER" id="PTHR13903:SF8">
    <property type="entry name" value="PIRIN"/>
    <property type="match status" value="1"/>
</dbReference>
<accession>R7ZZJ4</accession>
<reference evidence="6 7" key="1">
    <citation type="submission" date="2013-02" db="EMBL/GenBank/DDBJ databases">
        <title>A novel strain isolated from Lonar lake, Maharashtra, India.</title>
        <authorList>
            <person name="Singh A."/>
        </authorList>
    </citation>
    <scope>NUCLEOTIDE SEQUENCE [LARGE SCALE GENOMIC DNA]</scope>
    <source>
        <strain evidence="6 7">AK24</strain>
    </source>
</reference>
<feature type="domain" description="Pirin N-terminal" evidence="4">
    <location>
        <begin position="62"/>
        <end position="138"/>
    </location>
</feature>
<dbReference type="InterPro" id="IPR011051">
    <property type="entry name" value="RmlC_Cupin_sf"/>
</dbReference>
<comment type="caution">
    <text evidence="6">The sequence shown here is derived from an EMBL/GenBank/DDBJ whole genome shotgun (WGS) entry which is preliminary data.</text>
</comment>